<reference evidence="2" key="1">
    <citation type="journal article" date="2020" name="Stud. Mycol.">
        <title>101 Dothideomycetes genomes: a test case for predicting lifestyles and emergence of pathogens.</title>
        <authorList>
            <person name="Haridas S."/>
            <person name="Albert R."/>
            <person name="Binder M."/>
            <person name="Bloem J."/>
            <person name="Labutti K."/>
            <person name="Salamov A."/>
            <person name="Andreopoulos B."/>
            <person name="Baker S."/>
            <person name="Barry K."/>
            <person name="Bills G."/>
            <person name="Bluhm B."/>
            <person name="Cannon C."/>
            <person name="Castanera R."/>
            <person name="Culley D."/>
            <person name="Daum C."/>
            <person name="Ezra D."/>
            <person name="Gonzalez J."/>
            <person name="Henrissat B."/>
            <person name="Kuo A."/>
            <person name="Liang C."/>
            <person name="Lipzen A."/>
            <person name="Lutzoni F."/>
            <person name="Magnuson J."/>
            <person name="Mondo S."/>
            <person name="Nolan M."/>
            <person name="Ohm R."/>
            <person name="Pangilinan J."/>
            <person name="Park H.-J."/>
            <person name="Ramirez L."/>
            <person name="Alfaro M."/>
            <person name="Sun H."/>
            <person name="Tritt A."/>
            <person name="Yoshinaga Y."/>
            <person name="Zwiers L.-H."/>
            <person name="Turgeon B."/>
            <person name="Goodwin S."/>
            <person name="Spatafora J."/>
            <person name="Crous P."/>
            <person name="Grigoriev I."/>
        </authorList>
    </citation>
    <scope>NUCLEOTIDE SEQUENCE</scope>
    <source>
        <strain evidence="2">CBS 675.92</strain>
    </source>
</reference>
<feature type="compositionally biased region" description="Low complexity" evidence="1">
    <location>
        <begin position="152"/>
        <end position="164"/>
    </location>
</feature>
<name>A0A6A5TM09_9PLEO</name>
<dbReference type="EMBL" id="ML977001">
    <property type="protein sequence ID" value="KAF1953913.1"/>
    <property type="molecule type" value="Genomic_DNA"/>
</dbReference>
<feature type="region of interest" description="Disordered" evidence="1">
    <location>
        <begin position="189"/>
        <end position="455"/>
    </location>
</feature>
<dbReference type="AlphaFoldDB" id="A0A6A5TM09"/>
<feature type="compositionally biased region" description="Basic residues" evidence="1">
    <location>
        <begin position="63"/>
        <end position="78"/>
    </location>
</feature>
<feature type="compositionally biased region" description="Polar residues" evidence="1">
    <location>
        <begin position="381"/>
        <end position="396"/>
    </location>
</feature>
<organism evidence="2 3">
    <name type="scientific">Byssothecium circinans</name>
    <dbReference type="NCBI Taxonomy" id="147558"/>
    <lineage>
        <taxon>Eukaryota</taxon>
        <taxon>Fungi</taxon>
        <taxon>Dikarya</taxon>
        <taxon>Ascomycota</taxon>
        <taxon>Pezizomycotina</taxon>
        <taxon>Dothideomycetes</taxon>
        <taxon>Pleosporomycetidae</taxon>
        <taxon>Pleosporales</taxon>
        <taxon>Massarineae</taxon>
        <taxon>Massarinaceae</taxon>
        <taxon>Byssothecium</taxon>
    </lineage>
</organism>
<evidence type="ECO:0000313" key="2">
    <source>
        <dbReference type="EMBL" id="KAF1953913.1"/>
    </source>
</evidence>
<dbReference type="OrthoDB" id="3685818at2759"/>
<feature type="region of interest" description="Disordered" evidence="1">
    <location>
        <begin position="35"/>
        <end position="164"/>
    </location>
</feature>
<evidence type="ECO:0000256" key="1">
    <source>
        <dbReference type="SAM" id="MobiDB-lite"/>
    </source>
</evidence>
<sequence length="729" mass="80760">MPPFGLWTVPRHHVYGGQMKRSSFNSNEFAVADETVTPVDTSNDTTATLDDASDPQIVDEREKKKKEKERKKKHKHSISHSEDTKANGAEATAATPHTVKSEVKRKKKDKQKIADTPEQHPRRKTKDEEHAANIDQDEPRSSKKKRKRNSEIATAPITPHIAPAVVNFPIGQHWADDVWAAINGRDPLDSQSIEVQHESEKPKKKKKKSRTSSEPQPEEPNEPTPGPRVAVDGDTPRSSKKSKKKHRKSGDVTNDDNEVHAPTPPEAPVPKLVAPTLASSNKTPNPNASPRKPRAADVSPKTEVTKAGPRKTPIPLPQSFPLPASPEPASNAEILVPETPPSKTYRVPSNFSSTSVPFKLTQKTPVASTGLRLTKLERPAPSSSTPIASRNSSTPKSAPPMTARSKTPIPLPTVPNALTDANLTKHTQPLNAKSKPKRRSKSAPSNSESAGSNSIKEMFARAGKRKEDPIVDTNMDMPQHKKQEEPSTRVFDQKFRDLQDTVIFSEELKHLEDYLIWIVENDAVPPCLGNATGCTAKREELLRLGKEENMNIHKFMDFEGADLNVVIEATNRARHAEELLMLSLKAEIPVPIGQVGGTWTLYCPKYAETHFDRFGHGQRTLTINPIAGFKHRNSYTARLNIPPRTMAYTILTFATPPHASFRTTTIKTAAEGYAMDVLFLGNGYLQLRVDLKLLLKGKATEEVEGKKMLMEFIGVHEQAVQWWEKKGSA</sequence>
<feature type="compositionally biased region" description="Polar residues" evidence="1">
    <location>
        <begin position="347"/>
        <end position="367"/>
    </location>
</feature>
<feature type="compositionally biased region" description="Pro residues" evidence="1">
    <location>
        <begin position="312"/>
        <end position="326"/>
    </location>
</feature>
<feature type="compositionally biased region" description="Basic residues" evidence="1">
    <location>
        <begin position="238"/>
        <end position="248"/>
    </location>
</feature>
<accession>A0A6A5TM09</accession>
<proteinExistence type="predicted"/>
<dbReference type="Proteomes" id="UP000800035">
    <property type="component" value="Unassembled WGS sequence"/>
</dbReference>
<evidence type="ECO:0000313" key="3">
    <source>
        <dbReference type="Proteomes" id="UP000800035"/>
    </source>
</evidence>
<gene>
    <name evidence="2" type="ORF">CC80DRAFT_133091</name>
</gene>
<protein>
    <submittedName>
        <fullName evidence="2">Uncharacterized protein</fullName>
    </submittedName>
</protein>
<feature type="compositionally biased region" description="Polar residues" evidence="1">
    <location>
        <begin position="419"/>
        <end position="430"/>
    </location>
</feature>
<feature type="compositionally biased region" description="Polar residues" evidence="1">
    <location>
        <begin position="277"/>
        <end position="288"/>
    </location>
</feature>
<keyword evidence="3" id="KW-1185">Reference proteome</keyword>
<feature type="compositionally biased region" description="Polar residues" evidence="1">
    <location>
        <begin position="38"/>
        <end position="48"/>
    </location>
</feature>
<feature type="compositionally biased region" description="Basic and acidic residues" evidence="1">
    <location>
        <begin position="111"/>
        <end position="141"/>
    </location>
</feature>